<evidence type="ECO:0008006" key="3">
    <source>
        <dbReference type="Google" id="ProtNLM"/>
    </source>
</evidence>
<evidence type="ECO:0000313" key="1">
    <source>
        <dbReference type="EMBL" id="KAL2636116.1"/>
    </source>
</evidence>
<protein>
    <recommendedName>
        <fullName evidence="3">Maturase K</fullName>
    </recommendedName>
</protein>
<sequence length="115" mass="13312">MESSPGSRSFERIREFLSAPSVLFQKFIGQRFLRHLSDLDSFTEAIRKSSSMVLSIDRNAKAITRRAVRSSALLLAIPTLQVNLVRSSLSSVMYRYFYRTRSFPERHLSAFEYAR</sequence>
<reference evidence="1 2" key="1">
    <citation type="submission" date="2024-09" db="EMBL/GenBank/DDBJ databases">
        <title>Chromosome-scale assembly of Riccia fluitans.</title>
        <authorList>
            <person name="Paukszto L."/>
            <person name="Sawicki J."/>
            <person name="Karawczyk K."/>
            <person name="Piernik-Szablinska J."/>
            <person name="Szczecinska M."/>
            <person name="Mazdziarz M."/>
        </authorList>
    </citation>
    <scope>NUCLEOTIDE SEQUENCE [LARGE SCALE GENOMIC DNA]</scope>
    <source>
        <strain evidence="1">Rf_01</strain>
        <tissue evidence="1">Aerial parts of the thallus</tissue>
    </source>
</reference>
<evidence type="ECO:0000313" key="2">
    <source>
        <dbReference type="Proteomes" id="UP001605036"/>
    </source>
</evidence>
<gene>
    <name evidence="1" type="ORF">R1flu_007595</name>
</gene>
<comment type="caution">
    <text evidence="1">The sequence shown here is derived from an EMBL/GenBank/DDBJ whole genome shotgun (WGS) entry which is preliminary data.</text>
</comment>
<dbReference type="Proteomes" id="UP001605036">
    <property type="component" value="Unassembled WGS sequence"/>
</dbReference>
<proteinExistence type="predicted"/>
<keyword evidence="2" id="KW-1185">Reference proteome</keyword>
<dbReference type="EMBL" id="JBHFFA010000003">
    <property type="protein sequence ID" value="KAL2636116.1"/>
    <property type="molecule type" value="Genomic_DNA"/>
</dbReference>
<name>A0ABD1YZD8_9MARC</name>
<accession>A0ABD1YZD8</accession>
<organism evidence="1 2">
    <name type="scientific">Riccia fluitans</name>
    <dbReference type="NCBI Taxonomy" id="41844"/>
    <lineage>
        <taxon>Eukaryota</taxon>
        <taxon>Viridiplantae</taxon>
        <taxon>Streptophyta</taxon>
        <taxon>Embryophyta</taxon>
        <taxon>Marchantiophyta</taxon>
        <taxon>Marchantiopsida</taxon>
        <taxon>Marchantiidae</taxon>
        <taxon>Marchantiales</taxon>
        <taxon>Ricciaceae</taxon>
        <taxon>Riccia</taxon>
    </lineage>
</organism>
<dbReference type="AlphaFoldDB" id="A0ABD1YZD8"/>